<comment type="caution">
    <text evidence="2">The sequence shown here is derived from an EMBL/GenBank/DDBJ whole genome shotgun (WGS) entry which is preliminary data.</text>
</comment>
<keyword evidence="2" id="KW-0808">Transferase</keyword>
<protein>
    <submittedName>
        <fullName evidence="2">Ribosomal protein L11 methyltransferase-like protein</fullName>
    </submittedName>
</protein>
<dbReference type="InterPro" id="IPR029063">
    <property type="entry name" value="SAM-dependent_MTases_sf"/>
</dbReference>
<keyword evidence="2" id="KW-0687">Ribonucleoprotein</keyword>
<organism evidence="2 3">
    <name type="scientific">Leptospira weilii str. UI 13098</name>
    <dbReference type="NCBI Taxonomy" id="1088542"/>
    <lineage>
        <taxon>Bacteria</taxon>
        <taxon>Pseudomonadati</taxon>
        <taxon>Spirochaetota</taxon>
        <taxon>Spirochaetia</taxon>
        <taxon>Leptospirales</taxon>
        <taxon>Leptospiraceae</taxon>
        <taxon>Leptospira</taxon>
    </lineage>
</organism>
<sequence length="250" mass="28552">MTENIKYNSEDISKYFKENRIRWEQFYESERRVIEKVWPKGNPKVLDIGCGCGGLGLALKERFNHSNYIGIEINSKAASIAKEIYSDALILEEDFLLLSHPSIKENEFDIVFSLSCIDWQLNFEMMLQKGWSMVKEGGMFIASFRITNQETVNDVEKSYQFINYEGVLEGEIAPYVVLNSKELLSHFEKLGGGDIFAYGYYGSPSSTAKTPFKKLCFGVLAVSKPKKEDTHFKREFQLPDEIAQAIVSLS</sequence>
<gene>
    <name evidence="2" type="ORF">LEP1GSC108_2451</name>
</gene>
<dbReference type="Proteomes" id="UP000012118">
    <property type="component" value="Unassembled WGS sequence"/>
</dbReference>
<keyword evidence="2" id="KW-0689">Ribosomal protein</keyword>
<proteinExistence type="predicted"/>
<dbReference type="Pfam" id="PF13847">
    <property type="entry name" value="Methyltransf_31"/>
    <property type="match status" value="1"/>
</dbReference>
<evidence type="ECO:0000259" key="1">
    <source>
        <dbReference type="Pfam" id="PF13847"/>
    </source>
</evidence>
<dbReference type="PANTHER" id="PTHR43861:SF1">
    <property type="entry name" value="TRANS-ACONITATE 2-METHYLTRANSFERASE"/>
    <property type="match status" value="1"/>
</dbReference>
<evidence type="ECO:0000313" key="2">
    <source>
        <dbReference type="EMBL" id="EMN89690.1"/>
    </source>
</evidence>
<keyword evidence="3" id="KW-1185">Reference proteome</keyword>
<dbReference type="GO" id="GO:0005840">
    <property type="term" value="C:ribosome"/>
    <property type="evidence" value="ECO:0007669"/>
    <property type="project" value="UniProtKB-KW"/>
</dbReference>
<dbReference type="Gene3D" id="3.40.50.150">
    <property type="entry name" value="Vaccinia Virus protein VP39"/>
    <property type="match status" value="1"/>
</dbReference>
<dbReference type="PANTHER" id="PTHR43861">
    <property type="entry name" value="TRANS-ACONITATE 2-METHYLTRANSFERASE-RELATED"/>
    <property type="match status" value="1"/>
</dbReference>
<dbReference type="EMBL" id="AHNU02000049">
    <property type="protein sequence ID" value="EMN89690.1"/>
    <property type="molecule type" value="Genomic_DNA"/>
</dbReference>
<dbReference type="GO" id="GO:0032259">
    <property type="term" value="P:methylation"/>
    <property type="evidence" value="ECO:0007669"/>
    <property type="project" value="UniProtKB-KW"/>
</dbReference>
<accession>M6Q926</accession>
<dbReference type="GO" id="GO:0008168">
    <property type="term" value="F:methyltransferase activity"/>
    <property type="evidence" value="ECO:0007669"/>
    <property type="project" value="UniProtKB-KW"/>
</dbReference>
<dbReference type="InterPro" id="IPR025714">
    <property type="entry name" value="Methyltranfer_dom"/>
</dbReference>
<name>M6Q926_9LEPT</name>
<reference evidence="2 3" key="1">
    <citation type="submission" date="2013-01" db="EMBL/GenBank/DDBJ databases">
        <authorList>
            <person name="Harkins D.M."/>
            <person name="Durkin A.S."/>
            <person name="Brinkac L.M."/>
            <person name="Haft D.H."/>
            <person name="Selengut J.D."/>
            <person name="Sanka R."/>
            <person name="DePew J."/>
            <person name="Purushe J."/>
            <person name="Chanthongthip A."/>
            <person name="Lattana O."/>
            <person name="Phetsouvanh R."/>
            <person name="Newton P.N."/>
            <person name="Vinetz J.M."/>
            <person name="Sutton G.G."/>
            <person name="Nierman W.C."/>
            <person name="Fouts D.E."/>
        </authorList>
    </citation>
    <scope>NUCLEOTIDE SEQUENCE [LARGE SCALE GENOMIC DNA]</scope>
    <source>
        <strain evidence="2 3">UI 13098</strain>
    </source>
</reference>
<evidence type="ECO:0000313" key="3">
    <source>
        <dbReference type="Proteomes" id="UP000012118"/>
    </source>
</evidence>
<dbReference type="SUPFAM" id="SSF53335">
    <property type="entry name" value="S-adenosyl-L-methionine-dependent methyltransferases"/>
    <property type="match status" value="1"/>
</dbReference>
<keyword evidence="2" id="KW-0489">Methyltransferase</keyword>
<feature type="domain" description="Methyltransferase" evidence="1">
    <location>
        <begin position="42"/>
        <end position="172"/>
    </location>
</feature>
<dbReference type="AlphaFoldDB" id="M6Q926"/>
<dbReference type="RefSeq" id="WP_004503528.1">
    <property type="nucleotide sequence ID" value="NZ_AHNU02000049.1"/>
</dbReference>